<gene>
    <name evidence="11" type="ORF">ABW02_02395</name>
</gene>
<keyword evidence="6" id="KW-0961">Cell wall biogenesis/degradation</keyword>
<keyword evidence="4" id="KW-0133">Cell shape</keyword>
<dbReference type="GO" id="GO:0009252">
    <property type="term" value="P:peptidoglycan biosynthetic process"/>
    <property type="evidence" value="ECO:0007669"/>
    <property type="project" value="UniProtKB-KW"/>
</dbReference>
<protein>
    <submittedName>
        <fullName evidence="11">D-alanyl-D-alanine carboxypeptidase</fullName>
    </submittedName>
</protein>
<dbReference type="EMBL" id="LDPH01000002">
    <property type="protein sequence ID" value="KLV27772.1"/>
    <property type="molecule type" value="Genomic_DNA"/>
</dbReference>
<evidence type="ECO:0000256" key="2">
    <source>
        <dbReference type="ARBA" id="ARBA00022729"/>
    </source>
</evidence>
<proteinExistence type="inferred from homology"/>
<dbReference type="GeneID" id="56350224"/>
<evidence type="ECO:0000256" key="6">
    <source>
        <dbReference type="ARBA" id="ARBA00023316"/>
    </source>
</evidence>
<comment type="caution">
    <text evidence="11">The sequence shown here is derived from an EMBL/GenBank/DDBJ whole genome shotgun (WGS) entry which is preliminary data.</text>
</comment>
<accession>A0A0J1IP72</accession>
<dbReference type="Gene3D" id="3.40.710.10">
    <property type="entry name" value="DD-peptidase/beta-lactamase superfamily"/>
    <property type="match status" value="1"/>
</dbReference>
<dbReference type="InterPro" id="IPR018044">
    <property type="entry name" value="Peptidase_S11"/>
</dbReference>
<dbReference type="Pfam" id="PF00768">
    <property type="entry name" value="Peptidase_S11"/>
    <property type="match status" value="1"/>
</dbReference>
<dbReference type="SUPFAM" id="SSF56601">
    <property type="entry name" value="beta-lactamase/transpeptidase-like"/>
    <property type="match status" value="1"/>
</dbReference>
<keyword evidence="11" id="KW-0121">Carboxypeptidase</keyword>
<evidence type="ECO:0000313" key="11">
    <source>
        <dbReference type="EMBL" id="KLV27772.1"/>
    </source>
</evidence>
<feature type="active site" evidence="7">
    <location>
        <position position="114"/>
    </location>
</feature>
<dbReference type="RefSeq" id="WP_047940327.1">
    <property type="nucleotide sequence ID" value="NZ_CP053989.1"/>
</dbReference>
<keyword evidence="12" id="KW-1185">Reference proteome</keyword>
<dbReference type="Gene3D" id="2.30.140.30">
    <property type="match status" value="1"/>
</dbReference>
<dbReference type="AlphaFoldDB" id="A0A0J1IP72"/>
<comment type="similarity">
    <text evidence="1 9">Belongs to the peptidase S11 family.</text>
</comment>
<evidence type="ECO:0000313" key="12">
    <source>
        <dbReference type="Proteomes" id="UP000036045"/>
    </source>
</evidence>
<dbReference type="OrthoDB" id="9791132at2"/>
<evidence type="ECO:0000259" key="10">
    <source>
        <dbReference type="Pfam" id="PF00768"/>
    </source>
</evidence>
<feature type="domain" description="Peptidase S11 D-alanyl-D-alanine carboxypeptidase A N-terminal" evidence="10">
    <location>
        <begin position="24"/>
        <end position="253"/>
    </location>
</feature>
<feature type="binding site" evidence="8">
    <location>
        <position position="223"/>
    </location>
    <ligand>
        <name>substrate</name>
    </ligand>
</feature>
<keyword evidence="2" id="KW-0732">Signal</keyword>
<dbReference type="GO" id="GO:0008360">
    <property type="term" value="P:regulation of cell shape"/>
    <property type="evidence" value="ECO:0007669"/>
    <property type="project" value="UniProtKB-KW"/>
</dbReference>
<sequence length="383" mass="43525">MKLRKLIILTIITSILFLAIPQKSSAQMYVSAQSAILMEQDSGRVIFEKDAHTKRRIASITKIMTALLAVESGKLEDTVTVSSNAIRTEGSSIYLQEGEKIKLEDLVYGLMLRSGNDAAVAIAETVGGSLDGFVYLMNQKAEEIGMKNTHFANPHGLDDHEDHYSTAYDMALLTRYAMNNDTYKKIAGTKSYRSESTNNEWDRVWRNKNKLLTSLYEHSTGGKTGYTKRAKRTLVSTAEKDGVEYIAVTLNDPDDWDDHINMFETAFKTYKKVQVLEEGKIKTVKNKFYKNKVYIKSDLEYPVTEKEEDLFKVEYSLTKVKKEWEKNQEEVPEIVGEAKIYIDSKLVDSVPIHFKNTKAKESKSFLDYFKNMFTAMTGVGKHG</sequence>
<evidence type="ECO:0000256" key="4">
    <source>
        <dbReference type="ARBA" id="ARBA00022960"/>
    </source>
</evidence>
<dbReference type="GO" id="GO:0009002">
    <property type="term" value="F:serine-type D-Ala-D-Ala carboxypeptidase activity"/>
    <property type="evidence" value="ECO:0007669"/>
    <property type="project" value="InterPro"/>
</dbReference>
<dbReference type="GO" id="GO:0006508">
    <property type="term" value="P:proteolysis"/>
    <property type="evidence" value="ECO:0007669"/>
    <property type="project" value="InterPro"/>
</dbReference>
<evidence type="ECO:0000256" key="1">
    <source>
        <dbReference type="ARBA" id="ARBA00007164"/>
    </source>
</evidence>
<dbReference type="InterPro" id="IPR012338">
    <property type="entry name" value="Beta-lactam/transpept-like"/>
</dbReference>
<dbReference type="PANTHER" id="PTHR21581:SF33">
    <property type="entry name" value="D-ALANYL-D-ALANINE CARBOXYPEPTIDASE DACB"/>
    <property type="match status" value="1"/>
</dbReference>
<evidence type="ECO:0000256" key="3">
    <source>
        <dbReference type="ARBA" id="ARBA00022801"/>
    </source>
</evidence>
<name>A0A0J1IP72_NIACI</name>
<dbReference type="InterPro" id="IPR001967">
    <property type="entry name" value="Peptidase_S11_N"/>
</dbReference>
<dbReference type="PANTHER" id="PTHR21581">
    <property type="entry name" value="D-ALANYL-D-ALANINE CARBOXYPEPTIDASE"/>
    <property type="match status" value="1"/>
</dbReference>
<evidence type="ECO:0000256" key="9">
    <source>
        <dbReference type="RuleBase" id="RU004016"/>
    </source>
</evidence>
<evidence type="ECO:0000256" key="8">
    <source>
        <dbReference type="PIRSR" id="PIRSR618044-2"/>
    </source>
</evidence>
<keyword evidence="5" id="KW-0573">Peptidoglycan synthesis</keyword>
<dbReference type="PRINTS" id="PR00725">
    <property type="entry name" value="DADACBPTASE1"/>
</dbReference>
<dbReference type="Proteomes" id="UP000036045">
    <property type="component" value="Unassembled WGS sequence"/>
</dbReference>
<keyword evidence="11" id="KW-0645">Protease</keyword>
<evidence type="ECO:0000256" key="5">
    <source>
        <dbReference type="ARBA" id="ARBA00022984"/>
    </source>
</evidence>
<dbReference type="GO" id="GO:0071555">
    <property type="term" value="P:cell wall organization"/>
    <property type="evidence" value="ECO:0007669"/>
    <property type="project" value="UniProtKB-KW"/>
</dbReference>
<feature type="active site" description="Proton acceptor" evidence="7">
    <location>
        <position position="62"/>
    </location>
</feature>
<feature type="active site" description="Acyl-ester intermediate" evidence="7">
    <location>
        <position position="59"/>
    </location>
</feature>
<reference evidence="11 12" key="1">
    <citation type="submission" date="2015-05" db="EMBL/GenBank/DDBJ databases">
        <title>Whole genome sequence and identification of bacterial endophytes from Costus igneus.</title>
        <authorList>
            <person name="Lee Y.P."/>
            <person name="Gan H.M."/>
            <person name="Eng W."/>
            <person name="Wheatley M.S."/>
            <person name="Caraballo A."/>
            <person name="Polter S."/>
            <person name="Savka M.A."/>
            <person name="Hudson A.O."/>
        </authorList>
    </citation>
    <scope>NUCLEOTIDE SEQUENCE [LARGE SCALE GENOMIC DNA]</scope>
    <source>
        <strain evidence="11 12">RIT379</strain>
    </source>
</reference>
<organism evidence="11 12">
    <name type="scientific">Niallia circulans</name>
    <name type="common">Bacillus circulans</name>
    <dbReference type="NCBI Taxonomy" id="1397"/>
    <lineage>
        <taxon>Bacteria</taxon>
        <taxon>Bacillati</taxon>
        <taxon>Bacillota</taxon>
        <taxon>Bacilli</taxon>
        <taxon>Bacillales</taxon>
        <taxon>Bacillaceae</taxon>
        <taxon>Niallia</taxon>
    </lineage>
</organism>
<keyword evidence="3" id="KW-0378">Hydrolase</keyword>
<dbReference type="PATRIC" id="fig|1397.4.peg.1734"/>
<evidence type="ECO:0000256" key="7">
    <source>
        <dbReference type="PIRSR" id="PIRSR618044-1"/>
    </source>
</evidence>